<dbReference type="GO" id="GO:0003700">
    <property type="term" value="F:DNA-binding transcription factor activity"/>
    <property type="evidence" value="ECO:0007669"/>
    <property type="project" value="TreeGrafter"/>
</dbReference>
<dbReference type="PROSITE" id="PS51197">
    <property type="entry name" value="HTH_RRF2_2"/>
    <property type="match status" value="1"/>
</dbReference>
<dbReference type="EMBL" id="CP022579">
    <property type="protein sequence ID" value="QEL64466.1"/>
    <property type="molecule type" value="Genomic_DNA"/>
</dbReference>
<accession>A0A5C1E6B0</accession>
<dbReference type="KEGG" id="otr:OTERR_09900"/>
<dbReference type="InterPro" id="IPR000944">
    <property type="entry name" value="Tscrpt_reg_Rrf2"/>
</dbReference>
<dbReference type="Proteomes" id="UP000323671">
    <property type="component" value="Chromosome"/>
</dbReference>
<sequence length="152" mass="16410">MKLTAFSDYTMRVLMFLAMERSRLVTIPEIAAAYGISENHLMKVVHQLARSGVIESVRGKGGGIRLAREPGDIRLGEIVRASEGSAPLVECLADEPCSCRIAPVCRLSSVVEKAFAALYATFDDYTLADLVPDAPRMNAILLHRPGNAPPAA</sequence>
<dbReference type="PROSITE" id="PS01332">
    <property type="entry name" value="HTH_RRF2_1"/>
    <property type="match status" value="1"/>
</dbReference>
<proteinExistence type="predicted"/>
<dbReference type="SUPFAM" id="SSF46785">
    <property type="entry name" value="Winged helix' DNA-binding domain"/>
    <property type="match status" value="1"/>
</dbReference>
<dbReference type="InterPro" id="IPR036390">
    <property type="entry name" value="WH_DNA-bd_sf"/>
</dbReference>
<dbReference type="NCBIfam" id="TIGR00738">
    <property type="entry name" value="rrf2_super"/>
    <property type="match status" value="1"/>
</dbReference>
<dbReference type="RefSeq" id="WP_149425049.1">
    <property type="nucleotide sequence ID" value="NZ_CP022579.1"/>
</dbReference>
<name>A0A5C1E6B0_9RHOO</name>
<dbReference type="GO" id="GO:0005829">
    <property type="term" value="C:cytosol"/>
    <property type="evidence" value="ECO:0007669"/>
    <property type="project" value="TreeGrafter"/>
</dbReference>
<dbReference type="Gene3D" id="1.10.10.10">
    <property type="entry name" value="Winged helix-like DNA-binding domain superfamily/Winged helix DNA-binding domain"/>
    <property type="match status" value="1"/>
</dbReference>
<keyword evidence="1" id="KW-0238">DNA-binding</keyword>
<gene>
    <name evidence="2" type="primary">nsrR</name>
    <name evidence="2" type="ORF">OTERR_09900</name>
</gene>
<protein>
    <submittedName>
        <fullName evidence="2">Rrf2 family transcriptional regulator, nitric oxide-sensitive transcriptional repressor</fullName>
    </submittedName>
</protein>
<dbReference type="PANTHER" id="PTHR33221">
    <property type="entry name" value="WINGED HELIX-TURN-HELIX TRANSCRIPTIONAL REGULATOR, RRF2 FAMILY"/>
    <property type="match status" value="1"/>
</dbReference>
<evidence type="ECO:0000313" key="2">
    <source>
        <dbReference type="EMBL" id="QEL64466.1"/>
    </source>
</evidence>
<dbReference type="GO" id="GO:0003677">
    <property type="term" value="F:DNA binding"/>
    <property type="evidence" value="ECO:0007669"/>
    <property type="project" value="UniProtKB-KW"/>
</dbReference>
<dbReference type="InterPro" id="IPR030489">
    <property type="entry name" value="TR_Rrf2-type_CS"/>
</dbReference>
<dbReference type="PANTHER" id="PTHR33221:SF4">
    <property type="entry name" value="HTH-TYPE TRANSCRIPTIONAL REPRESSOR NSRR"/>
    <property type="match status" value="1"/>
</dbReference>
<dbReference type="InterPro" id="IPR036388">
    <property type="entry name" value="WH-like_DNA-bd_sf"/>
</dbReference>
<reference evidence="2 3" key="1">
    <citation type="submission" date="2017-07" db="EMBL/GenBank/DDBJ databases">
        <title>Complete genome sequence of Oryzomicrobium terrae TPP412.</title>
        <authorList>
            <person name="Chiu L.-W."/>
            <person name="Lo K.-J."/>
            <person name="Tsai Y.-M."/>
            <person name="Lin S.-S."/>
            <person name="Kuo C.-H."/>
            <person name="Liu C.-T."/>
        </authorList>
    </citation>
    <scope>NUCLEOTIDE SEQUENCE [LARGE SCALE GENOMIC DNA]</scope>
    <source>
        <strain evidence="2 3">TPP412</strain>
    </source>
</reference>
<dbReference type="Pfam" id="PF02082">
    <property type="entry name" value="Rrf2"/>
    <property type="match status" value="1"/>
</dbReference>
<keyword evidence="3" id="KW-1185">Reference proteome</keyword>
<organism evidence="2 3">
    <name type="scientific">Oryzomicrobium terrae</name>
    <dbReference type="NCBI Taxonomy" id="1735038"/>
    <lineage>
        <taxon>Bacteria</taxon>
        <taxon>Pseudomonadati</taxon>
        <taxon>Pseudomonadota</taxon>
        <taxon>Betaproteobacteria</taxon>
        <taxon>Rhodocyclales</taxon>
        <taxon>Rhodocyclaceae</taxon>
        <taxon>Oryzomicrobium</taxon>
    </lineage>
</organism>
<evidence type="ECO:0000256" key="1">
    <source>
        <dbReference type="ARBA" id="ARBA00023125"/>
    </source>
</evidence>
<dbReference type="AlphaFoldDB" id="A0A5C1E6B0"/>
<evidence type="ECO:0000313" key="3">
    <source>
        <dbReference type="Proteomes" id="UP000323671"/>
    </source>
</evidence>